<proteinExistence type="predicted"/>
<reference evidence="6 7" key="1">
    <citation type="submission" date="2011-08" db="EMBL/GenBank/DDBJ databases">
        <title>The Genome Sequence of Clostridium hathewayi WAL-18680.</title>
        <authorList>
            <consortium name="The Broad Institute Genome Sequencing Platform"/>
            <person name="Earl A."/>
            <person name="Ward D."/>
            <person name="Feldgarden M."/>
            <person name="Gevers D."/>
            <person name="Finegold S.M."/>
            <person name="Summanen P.H."/>
            <person name="Molitoris D.R."/>
            <person name="Song M."/>
            <person name="Daigneault M."/>
            <person name="Allen-Vercoe E."/>
            <person name="Young S.K."/>
            <person name="Zeng Q."/>
            <person name="Gargeya S."/>
            <person name="Fitzgerald M."/>
            <person name="Haas B."/>
            <person name="Abouelleil A."/>
            <person name="Alvarado L."/>
            <person name="Arachchi H.M."/>
            <person name="Berlin A."/>
            <person name="Brown A."/>
            <person name="Chapman S.B."/>
            <person name="Chen Z."/>
            <person name="Dunbar C."/>
            <person name="Freedman E."/>
            <person name="Gearin G."/>
            <person name="Gellesch M."/>
            <person name="Goldberg J."/>
            <person name="Griggs A."/>
            <person name="Gujja S."/>
            <person name="Heiman D."/>
            <person name="Howarth C."/>
            <person name="Larson L."/>
            <person name="Lui A."/>
            <person name="MacDonald P.J.P."/>
            <person name="Montmayeur A."/>
            <person name="Murphy C."/>
            <person name="Neiman D."/>
            <person name="Pearson M."/>
            <person name="Priest M."/>
            <person name="Roberts A."/>
            <person name="Saif S."/>
            <person name="Shea T."/>
            <person name="Shenoy N."/>
            <person name="Sisk P."/>
            <person name="Stolte C."/>
            <person name="Sykes S."/>
            <person name="Wortman J."/>
            <person name="Nusbaum C."/>
            <person name="Birren B."/>
        </authorList>
    </citation>
    <scope>NUCLEOTIDE SEQUENCE [LARGE SCALE GENOMIC DNA]</scope>
    <source>
        <strain evidence="6 7">WAL-18680</strain>
    </source>
</reference>
<dbReference type="GO" id="GO:0003677">
    <property type="term" value="F:DNA binding"/>
    <property type="evidence" value="ECO:0007669"/>
    <property type="project" value="UniProtKB-KW"/>
</dbReference>
<keyword evidence="4" id="KW-1133">Transmembrane helix</keyword>
<dbReference type="CDD" id="cd00592">
    <property type="entry name" value="HTH_MerR-like"/>
    <property type="match status" value="1"/>
</dbReference>
<dbReference type="InterPro" id="IPR000551">
    <property type="entry name" value="MerR-type_HTH_dom"/>
</dbReference>
<evidence type="ECO:0000259" key="5">
    <source>
        <dbReference type="PROSITE" id="PS50937"/>
    </source>
</evidence>
<organism evidence="6 7">
    <name type="scientific">Hungatella hathewayi WAL-18680</name>
    <dbReference type="NCBI Taxonomy" id="742737"/>
    <lineage>
        <taxon>Bacteria</taxon>
        <taxon>Bacillati</taxon>
        <taxon>Bacillota</taxon>
        <taxon>Clostridia</taxon>
        <taxon>Lachnospirales</taxon>
        <taxon>Lachnospiraceae</taxon>
        <taxon>Hungatella</taxon>
    </lineage>
</organism>
<dbReference type="HOGENOM" id="CLU_086319_0_0_9"/>
<keyword evidence="3" id="KW-0804">Transcription</keyword>
<dbReference type="SUPFAM" id="SSF46955">
    <property type="entry name" value="Putative DNA-binding domain"/>
    <property type="match status" value="1"/>
</dbReference>
<feature type="transmembrane region" description="Helical" evidence="4">
    <location>
        <begin position="257"/>
        <end position="276"/>
    </location>
</feature>
<dbReference type="OrthoDB" id="9814833at2"/>
<dbReference type="PRINTS" id="PR00040">
    <property type="entry name" value="HTHMERR"/>
</dbReference>
<evidence type="ECO:0000313" key="7">
    <source>
        <dbReference type="Proteomes" id="UP000005384"/>
    </source>
</evidence>
<feature type="transmembrane region" description="Helical" evidence="4">
    <location>
        <begin position="232"/>
        <end position="251"/>
    </location>
</feature>
<keyword evidence="7" id="KW-1185">Reference proteome</keyword>
<accession>G5I9G9</accession>
<dbReference type="Pfam" id="PF13411">
    <property type="entry name" value="MerR_1"/>
    <property type="match status" value="1"/>
</dbReference>
<gene>
    <name evidence="6" type="ORF">HMPREF9473_00159</name>
</gene>
<evidence type="ECO:0000256" key="2">
    <source>
        <dbReference type="ARBA" id="ARBA00023125"/>
    </source>
</evidence>
<dbReference type="Gene3D" id="1.10.1660.10">
    <property type="match status" value="1"/>
</dbReference>
<dbReference type="InterPro" id="IPR047057">
    <property type="entry name" value="MerR_fam"/>
</dbReference>
<comment type="caution">
    <text evidence="6">The sequence shown here is derived from an EMBL/GenBank/DDBJ whole genome shotgun (WGS) entry which is preliminary data.</text>
</comment>
<dbReference type="Proteomes" id="UP000005384">
    <property type="component" value="Unassembled WGS sequence"/>
</dbReference>
<dbReference type="RefSeq" id="WP_006778140.1">
    <property type="nucleotide sequence ID" value="NZ_CP040506.1"/>
</dbReference>
<dbReference type="GO" id="GO:0003700">
    <property type="term" value="F:DNA-binding transcription factor activity"/>
    <property type="evidence" value="ECO:0007669"/>
    <property type="project" value="InterPro"/>
</dbReference>
<keyword evidence="1" id="KW-0805">Transcription regulation</keyword>
<dbReference type="PANTHER" id="PTHR30204">
    <property type="entry name" value="REDOX-CYCLING DRUG-SENSING TRANSCRIPTIONAL ACTIVATOR SOXR"/>
    <property type="match status" value="1"/>
</dbReference>
<keyword evidence="4" id="KW-0812">Transmembrane</keyword>
<name>G5I9G9_9FIRM</name>
<dbReference type="PATRIC" id="fig|742737.3.peg.152"/>
<dbReference type="InterPro" id="IPR009061">
    <property type="entry name" value="DNA-bd_dom_put_sf"/>
</dbReference>
<dbReference type="SMART" id="SM00422">
    <property type="entry name" value="HTH_MERR"/>
    <property type="match status" value="1"/>
</dbReference>
<evidence type="ECO:0000313" key="6">
    <source>
        <dbReference type="EMBL" id="EHI61708.1"/>
    </source>
</evidence>
<evidence type="ECO:0000256" key="3">
    <source>
        <dbReference type="ARBA" id="ARBA00023163"/>
    </source>
</evidence>
<keyword evidence="4" id="KW-0472">Membrane</keyword>
<feature type="domain" description="HTH merR-type" evidence="5">
    <location>
        <begin position="1"/>
        <end position="69"/>
    </location>
</feature>
<dbReference type="EMBL" id="ADLN01000001">
    <property type="protein sequence ID" value="EHI61708.1"/>
    <property type="molecule type" value="Genomic_DNA"/>
</dbReference>
<dbReference type="PANTHER" id="PTHR30204:SF94">
    <property type="entry name" value="HEAVY METAL-DEPENDENT TRANSCRIPTIONAL REGULATOR HI_0293-RELATED"/>
    <property type="match status" value="1"/>
</dbReference>
<protein>
    <recommendedName>
        <fullName evidence="5">HTH merR-type domain-containing protein</fullName>
    </recommendedName>
</protein>
<evidence type="ECO:0000256" key="4">
    <source>
        <dbReference type="SAM" id="Phobius"/>
    </source>
</evidence>
<sequence length="281" mass="32881">MNIKELERLTGVTKQNIRFYEKKGLLTPDRNPQNDYREYTEDDVAILQTIKMFRKLEISIEDIRRILNQEVELGDMIEKHLKELTDQQSHLKASIEICRQLTDKDLESLNVPEVLEKMQEIERRGGKFMDIIEDYKKVVECEGKKEFSFVPDTMALTPREFTDALLQFANENNLNITITKESMYPRFLLDGIEYEADRVFGRLGAVIRCHMVNPEEGEAWDVPQERREKLKLVHQLIAPVIMIVCVLLFWASRQFTLASLLVALSAAIIWIAYLIVYRNIK</sequence>
<dbReference type="AlphaFoldDB" id="G5I9G9"/>
<dbReference type="PROSITE" id="PS50937">
    <property type="entry name" value="HTH_MERR_2"/>
    <property type="match status" value="1"/>
</dbReference>
<evidence type="ECO:0000256" key="1">
    <source>
        <dbReference type="ARBA" id="ARBA00023015"/>
    </source>
</evidence>
<keyword evidence="2" id="KW-0238">DNA-binding</keyword>